<organism evidence="4 5">
    <name type="scientific">Neptuniibacter caesariensis</name>
    <dbReference type="NCBI Taxonomy" id="207954"/>
    <lineage>
        <taxon>Bacteria</taxon>
        <taxon>Pseudomonadati</taxon>
        <taxon>Pseudomonadota</taxon>
        <taxon>Gammaproteobacteria</taxon>
        <taxon>Oceanospirillales</taxon>
        <taxon>Oceanospirillaceae</taxon>
        <taxon>Neptuniibacter</taxon>
    </lineage>
</organism>
<dbReference type="Pfam" id="PF02563">
    <property type="entry name" value="Poly_export"/>
    <property type="match status" value="1"/>
</dbReference>
<dbReference type="Pfam" id="PF10531">
    <property type="entry name" value="SLBB"/>
    <property type="match status" value="1"/>
</dbReference>
<protein>
    <submittedName>
        <fullName evidence="4">Putative polysaccharide export protein, outer membrane</fullName>
    </submittedName>
</protein>
<dbReference type="InterPro" id="IPR003715">
    <property type="entry name" value="Poly_export_N"/>
</dbReference>
<gene>
    <name evidence="4" type="ORF">MED92_16050</name>
</gene>
<sequence>MNKRSTLLTFALISLAGCTSTKQTFVAPEAYSAPASAYAIGNGDRLDIRVWRNPDLSVVTPVRPDGMISVPLAGEVQATGKTAEELKAEISSKLNDYLKQPNVTVIVTEANSIAFTQRVRITGAVGNPSSTPWRQGMTVLDLVLLAGGSTEFADENKARLYRKTQDGIQTYPIYLEDIFKQGKLETNYELAPSDIVSVPERFF</sequence>
<dbReference type="InterPro" id="IPR017477">
    <property type="entry name" value="PEP-CTERM_polysacc_export"/>
</dbReference>
<evidence type="ECO:0000259" key="2">
    <source>
        <dbReference type="Pfam" id="PF02563"/>
    </source>
</evidence>
<dbReference type="InterPro" id="IPR019554">
    <property type="entry name" value="Soluble_ligand-bd"/>
</dbReference>
<evidence type="ECO:0000259" key="3">
    <source>
        <dbReference type="Pfam" id="PF10531"/>
    </source>
</evidence>
<keyword evidence="5" id="KW-1185">Reference proteome</keyword>
<dbReference type="NCBIfam" id="TIGR03027">
    <property type="entry name" value="pepcterm_export"/>
    <property type="match status" value="1"/>
</dbReference>
<dbReference type="RefSeq" id="WP_007020875.1">
    <property type="nucleotide sequence ID" value="NZ_CH724125.1"/>
</dbReference>
<keyword evidence="1" id="KW-0732">Signal</keyword>
<dbReference type="InterPro" id="IPR049712">
    <property type="entry name" value="Poly_export"/>
</dbReference>
<dbReference type="OrthoDB" id="9808421at2"/>
<evidence type="ECO:0000313" key="5">
    <source>
        <dbReference type="Proteomes" id="UP000002171"/>
    </source>
</evidence>
<feature type="domain" description="Polysaccharide export protein N-terminal" evidence="2">
    <location>
        <begin position="33"/>
        <end position="108"/>
    </location>
</feature>
<reference evidence="4 5" key="1">
    <citation type="submission" date="2006-02" db="EMBL/GenBank/DDBJ databases">
        <authorList>
            <person name="Pinhassi J."/>
            <person name="Pedros-Alio C."/>
            <person name="Ferriera S."/>
            <person name="Johnson J."/>
            <person name="Kravitz S."/>
            <person name="Halpern A."/>
            <person name="Remington K."/>
            <person name="Beeson K."/>
            <person name="Tran B."/>
            <person name="Rogers Y.-H."/>
            <person name="Friedman R."/>
            <person name="Venter J.C."/>
        </authorList>
    </citation>
    <scope>NUCLEOTIDE SEQUENCE [LARGE SCALE GENOMIC DNA]</scope>
    <source>
        <strain evidence="4 5">MED92</strain>
    </source>
</reference>
<evidence type="ECO:0000256" key="1">
    <source>
        <dbReference type="ARBA" id="ARBA00022729"/>
    </source>
</evidence>
<evidence type="ECO:0000313" key="4">
    <source>
        <dbReference type="EMBL" id="EAR59939.1"/>
    </source>
</evidence>
<dbReference type="Proteomes" id="UP000002171">
    <property type="component" value="Unassembled WGS sequence"/>
</dbReference>
<comment type="caution">
    <text evidence="4">The sequence shown here is derived from an EMBL/GenBank/DDBJ whole genome shotgun (WGS) entry which is preliminary data.</text>
</comment>
<dbReference type="Gene3D" id="3.10.560.10">
    <property type="entry name" value="Outer membrane lipoprotein wza domain like"/>
    <property type="match status" value="1"/>
</dbReference>
<dbReference type="AlphaFoldDB" id="A0A7U8C2D8"/>
<dbReference type="PROSITE" id="PS51257">
    <property type="entry name" value="PROKAR_LIPOPROTEIN"/>
    <property type="match status" value="1"/>
</dbReference>
<dbReference type="PANTHER" id="PTHR33619:SF3">
    <property type="entry name" value="POLYSACCHARIDE EXPORT PROTEIN GFCE-RELATED"/>
    <property type="match status" value="1"/>
</dbReference>
<proteinExistence type="predicted"/>
<name>A0A7U8C2D8_NEPCE</name>
<dbReference type="PANTHER" id="PTHR33619">
    <property type="entry name" value="POLYSACCHARIDE EXPORT PROTEIN GFCE-RELATED"/>
    <property type="match status" value="1"/>
</dbReference>
<dbReference type="GO" id="GO:0015159">
    <property type="term" value="F:polysaccharide transmembrane transporter activity"/>
    <property type="evidence" value="ECO:0007669"/>
    <property type="project" value="InterPro"/>
</dbReference>
<accession>A0A7U8C2D8</accession>
<feature type="domain" description="Soluble ligand binding" evidence="3">
    <location>
        <begin position="118"/>
        <end position="167"/>
    </location>
</feature>
<dbReference type="EMBL" id="AAOW01000028">
    <property type="protein sequence ID" value="EAR59939.1"/>
    <property type="molecule type" value="Genomic_DNA"/>
</dbReference>